<reference evidence="2" key="2">
    <citation type="submission" date="2016-02" db="EMBL/GenBank/DDBJ databases">
        <title>Draft genome sequence of five rapidly growing Mycobacterium species.</title>
        <authorList>
            <person name="Katahira K."/>
            <person name="Gotou Y."/>
            <person name="Iida K."/>
            <person name="Ogura Y."/>
            <person name="Hayashi T."/>
        </authorList>
    </citation>
    <scope>NUCLEOTIDE SEQUENCE [LARGE SCALE GENOMIC DNA]</scope>
    <source>
        <strain evidence="2">JCM15654</strain>
    </source>
</reference>
<proteinExistence type="predicted"/>
<comment type="caution">
    <text evidence="1">The sequence shown here is derived from an EMBL/GenBank/DDBJ whole genome shotgun (WGS) entry which is preliminary data.</text>
</comment>
<gene>
    <name evidence="1" type="ORF">RMCB_1257</name>
</gene>
<dbReference type="Proteomes" id="UP000069620">
    <property type="component" value="Unassembled WGS sequence"/>
</dbReference>
<dbReference type="SUPFAM" id="SSF55961">
    <property type="entry name" value="Bet v1-like"/>
    <property type="match status" value="1"/>
</dbReference>
<reference evidence="2" key="1">
    <citation type="journal article" date="2016" name="Genome Announc.">
        <title>Draft Genome Sequences of Five Rapidly Growing Mycobacterium Species, M. thermoresistibile, M. fortuitum subsp. acetamidolyticum, M. canariasense, M. brisbanense, and M. novocastrense.</title>
        <authorList>
            <person name="Katahira K."/>
            <person name="Ogura Y."/>
            <person name="Gotoh Y."/>
            <person name="Hayashi T."/>
        </authorList>
    </citation>
    <scope>NUCLEOTIDE SEQUENCE [LARGE SCALE GENOMIC DNA]</scope>
    <source>
        <strain evidence="2">JCM15654</strain>
    </source>
</reference>
<evidence type="ECO:0008006" key="3">
    <source>
        <dbReference type="Google" id="ProtNLM"/>
    </source>
</evidence>
<evidence type="ECO:0000313" key="1">
    <source>
        <dbReference type="EMBL" id="GAS87161.1"/>
    </source>
</evidence>
<dbReference type="OrthoDB" id="3255669at2"/>
<evidence type="ECO:0000313" key="2">
    <source>
        <dbReference type="Proteomes" id="UP000069620"/>
    </source>
</evidence>
<keyword evidence="2" id="KW-1185">Reference proteome</keyword>
<dbReference type="EMBL" id="BCSX01000016">
    <property type="protein sequence ID" value="GAS87161.1"/>
    <property type="molecule type" value="Genomic_DNA"/>
</dbReference>
<organism evidence="1 2">
    <name type="scientific">Mycolicibacterium brisbanense</name>
    <dbReference type="NCBI Taxonomy" id="146020"/>
    <lineage>
        <taxon>Bacteria</taxon>
        <taxon>Bacillati</taxon>
        <taxon>Actinomycetota</taxon>
        <taxon>Actinomycetes</taxon>
        <taxon>Mycobacteriales</taxon>
        <taxon>Mycobacteriaceae</taxon>
        <taxon>Mycolicibacterium</taxon>
    </lineage>
</organism>
<protein>
    <recommendedName>
        <fullName evidence="3">Polyketide cyclase / dehydrase and lipid transport</fullName>
    </recommendedName>
</protein>
<dbReference type="STRING" id="146020.RMCB_1257"/>
<dbReference type="AlphaFoldDB" id="A0A100VWG4"/>
<dbReference type="RefSeq" id="WP_062828102.1">
    <property type="nucleotide sequence ID" value="NZ_BCSX01000016.1"/>
</dbReference>
<accession>A0A100VWG4</accession>
<sequence>MSINVMRGAVAIALLYAARRFYRNWGTTKEECQMHVPGDGVISEPADVTTEGIWIDAPPSAVWPWLVQRLVQMRRDGAGFYASQGHQKTESTRPEWQHLAVGDTVRLTPGDAGCVLSVVELLEQQAIVLRTNRSGAWDATCTLHLVPHWQDRCRLLVRTRIRLAHPGAIVITELVGAPRALAVRHFLKGIKQRAESAYQAEVSSEASDAATEMAAPHQLH</sequence>
<name>A0A100VWG4_9MYCO</name>